<dbReference type="GO" id="GO:0022857">
    <property type="term" value="F:transmembrane transporter activity"/>
    <property type="evidence" value="ECO:0007669"/>
    <property type="project" value="InterPro"/>
</dbReference>
<feature type="transmembrane region" description="Helical" evidence="25">
    <location>
        <begin position="57"/>
        <end position="77"/>
    </location>
</feature>
<feature type="transmembrane region" description="Helical" evidence="25">
    <location>
        <begin position="386"/>
        <end position="406"/>
    </location>
</feature>
<evidence type="ECO:0000256" key="12">
    <source>
        <dbReference type="ARBA" id="ARBA00044891"/>
    </source>
</evidence>
<keyword evidence="7" id="KW-0458">Lysosome</keyword>
<feature type="transmembrane region" description="Helical" evidence="25">
    <location>
        <begin position="513"/>
        <end position="533"/>
    </location>
</feature>
<protein>
    <recommendedName>
        <fullName evidence="21">Lysosomal dipeptide transporter MFSD1</fullName>
    </recommendedName>
    <alternativeName>
        <fullName evidence="22">Major facilitator superfamily domain-containing protein 1</fullName>
    </alternativeName>
</protein>
<comment type="catalytic activity">
    <reaction evidence="8">
        <text>L-lysyl-L-alanine(out) = L-lysyl-L-alanine(in)</text>
        <dbReference type="Rhea" id="RHEA:79399"/>
        <dbReference type="ChEBI" id="CHEBI:229954"/>
    </reaction>
</comment>
<evidence type="ECO:0000256" key="8">
    <source>
        <dbReference type="ARBA" id="ARBA00044876"/>
    </source>
</evidence>
<dbReference type="InterPro" id="IPR011701">
    <property type="entry name" value="MFS"/>
</dbReference>
<feature type="transmembrane region" description="Helical" evidence="25">
    <location>
        <begin position="12"/>
        <end position="30"/>
    </location>
</feature>
<comment type="function">
    <text evidence="23">Lysosomal dipeptide uniporter that selectively exports lysine, arginine or histidine-containing dipeptides with a net positive charge from the lysosome lumen into the cytosol. Could play a role in a specific type of protein O-glycosylation indirectly regulating macrophages migration and tissue invasion. Also essential for liver homeostasis.</text>
</comment>
<comment type="catalytic activity">
    <reaction evidence="15">
        <text>L-arginyl-L-alpha-amino acid(out) = L-arginyl-L-alpha-amino acid(in)</text>
        <dbReference type="Rhea" id="RHEA:79371"/>
        <dbReference type="ChEBI" id="CHEBI:84315"/>
    </reaction>
</comment>
<comment type="subunit">
    <text evidence="24">Homodimer. Interacts with lysosomal protein GLMP (via lumenal domain); the interaction starts while both proteins are still in the endoplasmic reticulum and is required for stabilization of MFSD1 in lysosomes but has no direct effect on its targeting to lysosomes or transporter activity.</text>
</comment>
<dbReference type="eggNOG" id="KOG4686">
    <property type="taxonomic scope" value="Eukaryota"/>
</dbReference>
<dbReference type="VEuPathDB" id="FungiDB:SPPG_01640"/>
<feature type="transmembrane region" description="Helical" evidence="25">
    <location>
        <begin position="545"/>
        <end position="568"/>
    </location>
</feature>
<evidence type="ECO:0000256" key="10">
    <source>
        <dbReference type="ARBA" id="ARBA00044881"/>
    </source>
</evidence>
<dbReference type="STRING" id="645134.A0A0L0HT05"/>
<feature type="transmembrane region" description="Helical" evidence="25">
    <location>
        <begin position="418"/>
        <end position="441"/>
    </location>
</feature>
<feature type="transmembrane region" description="Helical" evidence="25">
    <location>
        <begin position="180"/>
        <end position="204"/>
    </location>
</feature>
<dbReference type="PANTHER" id="PTHR23512:SF3">
    <property type="entry name" value="MAJOR FACILITATOR SUPERFAMILY DOMAIN-CONTAINING PROTEIN 1"/>
    <property type="match status" value="1"/>
</dbReference>
<keyword evidence="4 25" id="KW-0812">Transmembrane</keyword>
<keyword evidence="5 25" id="KW-1133">Transmembrane helix</keyword>
<comment type="catalytic activity">
    <reaction evidence="18">
        <text>L-histidyl-L-alpha-amino acid(out) = L-histidyl-L-alpha-amino acid(in)</text>
        <dbReference type="Rhea" id="RHEA:79379"/>
        <dbReference type="ChEBI" id="CHEBI:229964"/>
    </reaction>
</comment>
<evidence type="ECO:0000256" key="14">
    <source>
        <dbReference type="ARBA" id="ARBA00044898"/>
    </source>
</evidence>
<evidence type="ECO:0000313" key="27">
    <source>
        <dbReference type="Proteomes" id="UP000053201"/>
    </source>
</evidence>
<comment type="catalytic activity">
    <reaction evidence="13">
        <text>L-alpha-aminoacyl-L-lysine(out) = L-alpha-aminoacyl-L-lysine(in)</text>
        <dbReference type="Rhea" id="RHEA:79383"/>
        <dbReference type="ChEBI" id="CHEBI:229966"/>
    </reaction>
</comment>
<dbReference type="AlphaFoldDB" id="A0A0L0HT05"/>
<comment type="catalytic activity">
    <reaction evidence="16">
        <text>L-lysyl-L-lysine(out) = L-lysyl-L-lysine(in)</text>
        <dbReference type="Rhea" id="RHEA:79403"/>
        <dbReference type="ChEBI" id="CHEBI:229956"/>
    </reaction>
</comment>
<evidence type="ECO:0000256" key="23">
    <source>
        <dbReference type="ARBA" id="ARBA00045709"/>
    </source>
</evidence>
<evidence type="ECO:0000256" key="21">
    <source>
        <dbReference type="ARBA" id="ARBA00044985"/>
    </source>
</evidence>
<feature type="transmembrane region" description="Helical" evidence="25">
    <location>
        <begin position="477"/>
        <end position="506"/>
    </location>
</feature>
<comment type="catalytic activity">
    <reaction evidence="20">
        <text>L-lysyl-glycine(out) = L-lysyl-glycine(in)</text>
        <dbReference type="Rhea" id="RHEA:79407"/>
        <dbReference type="ChEBI" id="CHEBI:191202"/>
    </reaction>
</comment>
<evidence type="ECO:0000256" key="25">
    <source>
        <dbReference type="SAM" id="Phobius"/>
    </source>
</evidence>
<comment type="catalytic activity">
    <reaction evidence="9">
        <text>L-histidyl-glycine(out) = L-histidyl-glycine(in)</text>
        <dbReference type="Rhea" id="RHEA:79395"/>
        <dbReference type="ChEBI" id="CHEBI:229957"/>
    </reaction>
</comment>
<dbReference type="EMBL" id="KQ257451">
    <property type="protein sequence ID" value="KND04207.1"/>
    <property type="molecule type" value="Genomic_DNA"/>
</dbReference>
<evidence type="ECO:0000256" key="17">
    <source>
        <dbReference type="ARBA" id="ARBA00044903"/>
    </source>
</evidence>
<evidence type="ECO:0000256" key="6">
    <source>
        <dbReference type="ARBA" id="ARBA00023136"/>
    </source>
</evidence>
<evidence type="ECO:0000256" key="5">
    <source>
        <dbReference type="ARBA" id="ARBA00022989"/>
    </source>
</evidence>
<comment type="catalytic activity">
    <reaction evidence="14">
        <text>L-aspartyl-L-lysine(out) = L-aspartyl-L-lysine(in)</text>
        <dbReference type="Rhea" id="RHEA:79411"/>
        <dbReference type="ChEBI" id="CHEBI:229953"/>
    </reaction>
</comment>
<evidence type="ECO:0000256" key="4">
    <source>
        <dbReference type="ARBA" id="ARBA00022692"/>
    </source>
</evidence>
<dbReference type="InterPro" id="IPR036259">
    <property type="entry name" value="MFS_trans_sf"/>
</dbReference>
<accession>A0A0L0HT05</accession>
<proteinExistence type="inferred from homology"/>
<comment type="subcellular location">
    <subcellularLocation>
        <location evidence="1">Lysosome membrane</location>
        <topology evidence="1">Multi-pass membrane protein</topology>
    </subcellularLocation>
</comment>
<dbReference type="InterPro" id="IPR052187">
    <property type="entry name" value="MFSD1"/>
</dbReference>
<sequence length="620" mass="66835">MSASLDEPHPRRWVMLAFTSAILIGNYYVYDTPAALNRFLRQTFSIPYAEWQHHLGILYASYSLPNVVMPFVAGGLVERYGPHKVLTTLSLLVVLGAGLFAVGVQERAFGIMALGRGLLGIAGESLGVAQARITCRYFTGQELALALGINLSIARLGSVLNDVVSPLISTSSYFGTIEEGTVAAVWIGFALCVFSMLSGIYVVLSDFWCWEDHVDFGSVGGVRRKDSISIVGHRTSYQSLTDAVASEAWKGRESKASGGLGGIIEEEDGNGERRPISFWRKQGGYGAIAGVEPSNNENIRNSQYSIQSRQTIYSSDTSLDEPSISLHRSSKYRSSIMYIEILPDVPENSSFSHPAETEQQGYIDSIDDQTASPPFLQTLPALPLPFWILTTAMICFYGATIGLINVSSDFIHGQIRVAPGFVGLIMCLPDLVSTLLVPVVGGWFGDFGLKRRWAVVSGVGIVFVGVFMAWSETIGEGVGVVLGLTVVGICYAVYSSLFWPTIALLLPTPHLPTAYSLATSLLNTGLTIFPLIIGEFVGADPSYTSTVIFLALVTGLGGLVGAIGFCFVGEEEVNEEFIWESKGPSSRESGTARWVESGRMFGSGPDQVGEEVVGEKVIIS</sequence>
<dbReference type="Proteomes" id="UP000053201">
    <property type="component" value="Unassembled WGS sequence"/>
</dbReference>
<evidence type="ECO:0000256" key="13">
    <source>
        <dbReference type="ARBA" id="ARBA00044893"/>
    </source>
</evidence>
<keyword evidence="6 25" id="KW-0472">Membrane</keyword>
<evidence type="ECO:0000256" key="1">
    <source>
        <dbReference type="ARBA" id="ARBA00004155"/>
    </source>
</evidence>
<evidence type="ECO:0000256" key="15">
    <source>
        <dbReference type="ARBA" id="ARBA00044899"/>
    </source>
</evidence>
<evidence type="ECO:0000256" key="2">
    <source>
        <dbReference type="ARBA" id="ARBA00008335"/>
    </source>
</evidence>
<evidence type="ECO:0000256" key="7">
    <source>
        <dbReference type="ARBA" id="ARBA00023228"/>
    </source>
</evidence>
<dbReference type="Gene3D" id="1.20.1250.20">
    <property type="entry name" value="MFS general substrate transporter like domains"/>
    <property type="match status" value="2"/>
</dbReference>
<organism evidence="26 27">
    <name type="scientific">Spizellomyces punctatus (strain DAOM BR117)</name>
    <dbReference type="NCBI Taxonomy" id="645134"/>
    <lineage>
        <taxon>Eukaryota</taxon>
        <taxon>Fungi</taxon>
        <taxon>Fungi incertae sedis</taxon>
        <taxon>Chytridiomycota</taxon>
        <taxon>Chytridiomycota incertae sedis</taxon>
        <taxon>Chytridiomycetes</taxon>
        <taxon>Spizellomycetales</taxon>
        <taxon>Spizellomycetaceae</taxon>
        <taxon>Spizellomyces</taxon>
    </lineage>
</organism>
<gene>
    <name evidence="26" type="ORF">SPPG_01640</name>
</gene>
<comment type="catalytic activity">
    <reaction evidence="10">
        <text>L-alpha-aminoacyl-L-arginine(out) = L-alpha-aminoacyl-L-arginine(in)</text>
        <dbReference type="Rhea" id="RHEA:79367"/>
        <dbReference type="ChEBI" id="CHEBI:229968"/>
    </reaction>
</comment>
<evidence type="ECO:0000313" key="26">
    <source>
        <dbReference type="EMBL" id="KND04207.1"/>
    </source>
</evidence>
<name>A0A0L0HT05_SPIPD</name>
<evidence type="ECO:0000256" key="24">
    <source>
        <dbReference type="ARBA" id="ARBA00046376"/>
    </source>
</evidence>
<comment type="catalytic activity">
    <reaction evidence="11">
        <text>L-alpha-aminoacyl-L-histidine(out) = L-alpha-aminoacyl-L-histidine(in)</text>
        <dbReference type="Rhea" id="RHEA:79375"/>
        <dbReference type="ChEBI" id="CHEBI:229967"/>
    </reaction>
</comment>
<dbReference type="InParanoid" id="A0A0L0HT05"/>
<keyword evidence="3" id="KW-0813">Transport</keyword>
<comment type="similarity">
    <text evidence="2">Belongs to the major facilitator superfamily.</text>
</comment>
<feature type="transmembrane region" description="Helical" evidence="25">
    <location>
        <begin position="84"/>
        <end position="102"/>
    </location>
</feature>
<evidence type="ECO:0000256" key="16">
    <source>
        <dbReference type="ARBA" id="ARBA00044900"/>
    </source>
</evidence>
<evidence type="ECO:0000256" key="20">
    <source>
        <dbReference type="ARBA" id="ARBA00044924"/>
    </source>
</evidence>
<comment type="catalytic activity">
    <reaction evidence="17">
        <text>L-arginyl-glycine(out) = L-arginyl-glycine(in)</text>
        <dbReference type="Rhea" id="RHEA:79391"/>
        <dbReference type="ChEBI" id="CHEBI:229955"/>
    </reaction>
</comment>
<evidence type="ECO:0000256" key="22">
    <source>
        <dbReference type="ARBA" id="ARBA00045018"/>
    </source>
</evidence>
<dbReference type="RefSeq" id="XP_016612246.1">
    <property type="nucleotide sequence ID" value="XM_016749959.1"/>
</dbReference>
<dbReference type="PANTHER" id="PTHR23512">
    <property type="entry name" value="MAJOR FACILITATOR SUPERFAMILY DOMAIN-CONTAINING PROTEIN 1"/>
    <property type="match status" value="1"/>
</dbReference>
<dbReference type="OrthoDB" id="424834at2759"/>
<keyword evidence="27" id="KW-1185">Reference proteome</keyword>
<reference evidence="26 27" key="1">
    <citation type="submission" date="2009-08" db="EMBL/GenBank/DDBJ databases">
        <title>The Genome Sequence of Spizellomyces punctatus strain DAOM BR117.</title>
        <authorList>
            <consortium name="The Broad Institute Genome Sequencing Platform"/>
            <person name="Russ C."/>
            <person name="Cuomo C."/>
            <person name="Shea T."/>
            <person name="Young S.K."/>
            <person name="Zeng Q."/>
            <person name="Koehrsen M."/>
            <person name="Haas B."/>
            <person name="Borodovsky M."/>
            <person name="Guigo R."/>
            <person name="Alvarado L."/>
            <person name="Berlin A."/>
            <person name="Bochicchio J."/>
            <person name="Borenstein D."/>
            <person name="Chapman S."/>
            <person name="Chen Z."/>
            <person name="Engels R."/>
            <person name="Freedman E."/>
            <person name="Gellesch M."/>
            <person name="Goldberg J."/>
            <person name="Griggs A."/>
            <person name="Gujja S."/>
            <person name="Heiman D."/>
            <person name="Hepburn T."/>
            <person name="Howarth C."/>
            <person name="Jen D."/>
            <person name="Larson L."/>
            <person name="Lewis B."/>
            <person name="Mehta T."/>
            <person name="Park D."/>
            <person name="Pearson M."/>
            <person name="Roberts A."/>
            <person name="Saif S."/>
            <person name="Shenoy N."/>
            <person name="Sisk P."/>
            <person name="Stolte C."/>
            <person name="Sykes S."/>
            <person name="Thomson T."/>
            <person name="Walk T."/>
            <person name="White J."/>
            <person name="Yandava C."/>
            <person name="Burger G."/>
            <person name="Gray M.W."/>
            <person name="Holland P.W.H."/>
            <person name="King N."/>
            <person name="Lang F.B.F."/>
            <person name="Roger A.J."/>
            <person name="Ruiz-Trillo I."/>
            <person name="Lander E."/>
            <person name="Nusbaum C."/>
        </authorList>
    </citation>
    <scope>NUCLEOTIDE SEQUENCE [LARGE SCALE GENOMIC DNA]</scope>
    <source>
        <strain evidence="26 27">DAOM BR117</strain>
    </source>
</reference>
<evidence type="ECO:0000256" key="3">
    <source>
        <dbReference type="ARBA" id="ARBA00022448"/>
    </source>
</evidence>
<evidence type="ECO:0000256" key="19">
    <source>
        <dbReference type="ARBA" id="ARBA00044919"/>
    </source>
</evidence>
<dbReference type="Pfam" id="PF07690">
    <property type="entry name" value="MFS_1"/>
    <property type="match status" value="2"/>
</dbReference>
<feature type="transmembrane region" description="Helical" evidence="25">
    <location>
        <begin position="453"/>
        <end position="471"/>
    </location>
</feature>
<evidence type="ECO:0000256" key="11">
    <source>
        <dbReference type="ARBA" id="ARBA00044884"/>
    </source>
</evidence>
<dbReference type="SUPFAM" id="SSF103473">
    <property type="entry name" value="MFS general substrate transporter"/>
    <property type="match status" value="1"/>
</dbReference>
<dbReference type="GeneID" id="27685291"/>
<comment type="catalytic activity">
    <reaction evidence="12">
        <text>L-lysyl-L-alpha-amino acid(out) = L-lysyl-L-alpha-amino acid(in)</text>
        <dbReference type="Rhea" id="RHEA:79387"/>
        <dbReference type="ChEBI" id="CHEBI:229965"/>
    </reaction>
</comment>
<comment type="catalytic activity">
    <reaction evidence="19">
        <text>L-alanyl-L-lysine(out) = L-alanyl-L-lysine(in)</text>
        <dbReference type="Rhea" id="RHEA:79415"/>
        <dbReference type="ChEBI" id="CHEBI:192470"/>
    </reaction>
</comment>
<evidence type="ECO:0000256" key="18">
    <source>
        <dbReference type="ARBA" id="ARBA00044912"/>
    </source>
</evidence>
<evidence type="ECO:0000256" key="9">
    <source>
        <dbReference type="ARBA" id="ARBA00044878"/>
    </source>
</evidence>